<evidence type="ECO:0000313" key="1">
    <source>
        <dbReference type="EnsemblPlants" id="AVESA.00010b.r2.5AG0800320.1.CDS"/>
    </source>
</evidence>
<reference evidence="1" key="1">
    <citation type="submission" date="2021-05" db="EMBL/GenBank/DDBJ databases">
        <authorList>
            <person name="Scholz U."/>
            <person name="Mascher M."/>
            <person name="Fiebig A."/>
        </authorList>
    </citation>
    <scope>NUCLEOTIDE SEQUENCE [LARGE SCALE GENOMIC DNA]</scope>
</reference>
<keyword evidence="2" id="KW-1185">Reference proteome</keyword>
<evidence type="ECO:0000313" key="2">
    <source>
        <dbReference type="Proteomes" id="UP001732700"/>
    </source>
</evidence>
<dbReference type="Proteomes" id="UP001732700">
    <property type="component" value="Chromosome 5A"/>
</dbReference>
<sequence length="375" mass="42985">MTSALDYVNLDYADLDVDPILDHCNGLLLLDDSMVLNPATRQWVKLPPLPHSRTLSGCTICRRDRYLVYDPTVSPHYEVVLIPRIPVGTGNNHNCCYDYESVSSTEWPPSPYIISVFSSKTGCWKERSYIREGDAAGIVADLKLSAIPASFLHYSAYWRGALYVTWEYAFLLRINLLNDVKYQVIKLPQGNERTHLRLGKSKNGVYCLLLHGGCICEVWFLDKSRGQMNWVLKNEINLESVQAKFPVVADGPWDVQSFDEMEWLLKNGANFKATDENNKALVQDDFEWDSNDENVVSTADWPRECCGSGSRFYRCLGFHPYKEIVLFHDGSNKTFAYHFNSSKMRFLGMMWIYHEEIEASFGYTPCWTRDLPGSN</sequence>
<proteinExistence type="predicted"/>
<dbReference type="EnsemblPlants" id="AVESA.00010b.r2.5AG0800320.1">
    <property type="protein sequence ID" value="AVESA.00010b.r2.5AG0800320.1.CDS"/>
    <property type="gene ID" value="AVESA.00010b.r2.5AG0800320"/>
</dbReference>
<accession>A0ACD5XJN0</accession>
<organism evidence="1 2">
    <name type="scientific">Avena sativa</name>
    <name type="common">Oat</name>
    <dbReference type="NCBI Taxonomy" id="4498"/>
    <lineage>
        <taxon>Eukaryota</taxon>
        <taxon>Viridiplantae</taxon>
        <taxon>Streptophyta</taxon>
        <taxon>Embryophyta</taxon>
        <taxon>Tracheophyta</taxon>
        <taxon>Spermatophyta</taxon>
        <taxon>Magnoliopsida</taxon>
        <taxon>Liliopsida</taxon>
        <taxon>Poales</taxon>
        <taxon>Poaceae</taxon>
        <taxon>BOP clade</taxon>
        <taxon>Pooideae</taxon>
        <taxon>Poodae</taxon>
        <taxon>Poeae</taxon>
        <taxon>Poeae Chloroplast Group 1 (Aveneae type)</taxon>
        <taxon>Aveninae</taxon>
        <taxon>Avena</taxon>
    </lineage>
</organism>
<protein>
    <submittedName>
        <fullName evidence="1">Uncharacterized protein</fullName>
    </submittedName>
</protein>
<reference evidence="1" key="2">
    <citation type="submission" date="2025-09" db="UniProtKB">
        <authorList>
            <consortium name="EnsemblPlants"/>
        </authorList>
    </citation>
    <scope>IDENTIFICATION</scope>
</reference>
<name>A0ACD5XJN0_AVESA</name>